<sequence length="73" mass="7867">MPIAKTADPSCATPRGFKLALPGMRGGQHRNTRVADRLLRDGIVHIDPPALSFAQRRLSEPAQDRTSASEGSD</sequence>
<reference evidence="2 3" key="1">
    <citation type="submission" date="2018-03" db="EMBL/GenBank/DDBJ databases">
        <title>The draft genome of Sphingosinicella sp. GL-C-18.</title>
        <authorList>
            <person name="Liu L."/>
            <person name="Li L."/>
            <person name="Liang L."/>
            <person name="Zhang X."/>
            <person name="Wang T."/>
        </authorList>
    </citation>
    <scope>NUCLEOTIDE SEQUENCE [LARGE SCALE GENOMIC DNA]</scope>
    <source>
        <strain evidence="2 3">GL-C-18</strain>
    </source>
</reference>
<dbReference type="Proteomes" id="UP000241167">
    <property type="component" value="Unassembled WGS sequence"/>
</dbReference>
<organism evidence="2 3">
    <name type="scientific">Allosphingosinicella deserti</name>
    <dbReference type="NCBI Taxonomy" id="2116704"/>
    <lineage>
        <taxon>Bacteria</taxon>
        <taxon>Pseudomonadati</taxon>
        <taxon>Pseudomonadota</taxon>
        <taxon>Alphaproteobacteria</taxon>
        <taxon>Sphingomonadales</taxon>
        <taxon>Sphingomonadaceae</taxon>
        <taxon>Allosphingosinicella</taxon>
    </lineage>
</organism>
<accession>A0A2P7QJ94</accession>
<evidence type="ECO:0000313" key="3">
    <source>
        <dbReference type="Proteomes" id="UP000241167"/>
    </source>
</evidence>
<dbReference type="AlphaFoldDB" id="A0A2P7QJ94"/>
<feature type="compositionally biased region" description="Polar residues" evidence="1">
    <location>
        <begin position="64"/>
        <end position="73"/>
    </location>
</feature>
<keyword evidence="3" id="KW-1185">Reference proteome</keyword>
<dbReference type="EMBL" id="PXYI01000007">
    <property type="protein sequence ID" value="PSJ38021.1"/>
    <property type="molecule type" value="Genomic_DNA"/>
</dbReference>
<gene>
    <name evidence="2" type="ORF">C7I55_20235</name>
</gene>
<name>A0A2P7QJ94_9SPHN</name>
<protein>
    <submittedName>
        <fullName evidence="2">Uncharacterized protein</fullName>
    </submittedName>
</protein>
<comment type="caution">
    <text evidence="2">The sequence shown here is derived from an EMBL/GenBank/DDBJ whole genome shotgun (WGS) entry which is preliminary data.</text>
</comment>
<proteinExistence type="predicted"/>
<evidence type="ECO:0000256" key="1">
    <source>
        <dbReference type="SAM" id="MobiDB-lite"/>
    </source>
</evidence>
<feature type="region of interest" description="Disordered" evidence="1">
    <location>
        <begin position="53"/>
        <end position="73"/>
    </location>
</feature>
<evidence type="ECO:0000313" key="2">
    <source>
        <dbReference type="EMBL" id="PSJ38021.1"/>
    </source>
</evidence>